<feature type="compositionally biased region" description="Basic residues" evidence="1">
    <location>
        <begin position="40"/>
        <end position="49"/>
    </location>
</feature>
<evidence type="ECO:0008006" key="4">
    <source>
        <dbReference type="Google" id="ProtNLM"/>
    </source>
</evidence>
<sequence>MKTCRRLQGRGKAVFVVVAGHRTSGTTAATSIGYSSGNHGGKRTGKRHKIEVESRQQAPRELDDLRSSDHGDEGTRWRHGTVAG</sequence>
<dbReference type="Proteomes" id="UP001341840">
    <property type="component" value="Unassembled WGS sequence"/>
</dbReference>
<evidence type="ECO:0000313" key="3">
    <source>
        <dbReference type="Proteomes" id="UP001341840"/>
    </source>
</evidence>
<feature type="region of interest" description="Disordered" evidence="1">
    <location>
        <begin position="27"/>
        <end position="84"/>
    </location>
</feature>
<evidence type="ECO:0000256" key="1">
    <source>
        <dbReference type="SAM" id="MobiDB-lite"/>
    </source>
</evidence>
<dbReference type="EMBL" id="JASCZI010152603">
    <property type="protein sequence ID" value="MED6176404.1"/>
    <property type="molecule type" value="Genomic_DNA"/>
</dbReference>
<name>A0ABU6VS88_9FABA</name>
<organism evidence="2 3">
    <name type="scientific">Stylosanthes scabra</name>
    <dbReference type="NCBI Taxonomy" id="79078"/>
    <lineage>
        <taxon>Eukaryota</taxon>
        <taxon>Viridiplantae</taxon>
        <taxon>Streptophyta</taxon>
        <taxon>Embryophyta</taxon>
        <taxon>Tracheophyta</taxon>
        <taxon>Spermatophyta</taxon>
        <taxon>Magnoliopsida</taxon>
        <taxon>eudicotyledons</taxon>
        <taxon>Gunneridae</taxon>
        <taxon>Pentapetalae</taxon>
        <taxon>rosids</taxon>
        <taxon>fabids</taxon>
        <taxon>Fabales</taxon>
        <taxon>Fabaceae</taxon>
        <taxon>Papilionoideae</taxon>
        <taxon>50 kb inversion clade</taxon>
        <taxon>dalbergioids sensu lato</taxon>
        <taxon>Dalbergieae</taxon>
        <taxon>Pterocarpus clade</taxon>
        <taxon>Stylosanthes</taxon>
    </lineage>
</organism>
<feature type="compositionally biased region" description="Polar residues" evidence="1">
    <location>
        <begin position="27"/>
        <end position="37"/>
    </location>
</feature>
<comment type="caution">
    <text evidence="2">The sequence shown here is derived from an EMBL/GenBank/DDBJ whole genome shotgun (WGS) entry which is preliminary data.</text>
</comment>
<proteinExistence type="predicted"/>
<accession>A0ABU6VS88</accession>
<reference evidence="2 3" key="1">
    <citation type="journal article" date="2023" name="Plants (Basel)">
        <title>Bridging the Gap: Combining Genomics and Transcriptomics Approaches to Understand Stylosanthes scabra, an Orphan Legume from the Brazilian Caatinga.</title>
        <authorList>
            <person name="Ferreira-Neto J.R.C."/>
            <person name="da Silva M.D."/>
            <person name="Binneck E."/>
            <person name="de Melo N.F."/>
            <person name="da Silva R.H."/>
            <person name="de Melo A.L.T.M."/>
            <person name="Pandolfi V."/>
            <person name="Bustamante F.O."/>
            <person name="Brasileiro-Vidal A.C."/>
            <person name="Benko-Iseppon A.M."/>
        </authorList>
    </citation>
    <scope>NUCLEOTIDE SEQUENCE [LARGE SCALE GENOMIC DNA]</scope>
    <source>
        <tissue evidence="2">Leaves</tissue>
    </source>
</reference>
<protein>
    <recommendedName>
        <fullName evidence="4">Secreted protein</fullName>
    </recommendedName>
</protein>
<evidence type="ECO:0000313" key="2">
    <source>
        <dbReference type="EMBL" id="MED6176404.1"/>
    </source>
</evidence>
<feature type="compositionally biased region" description="Basic and acidic residues" evidence="1">
    <location>
        <begin position="50"/>
        <end position="76"/>
    </location>
</feature>
<gene>
    <name evidence="2" type="ORF">PIB30_087883</name>
</gene>
<keyword evidence="3" id="KW-1185">Reference proteome</keyword>